<dbReference type="EC" id="6.3.5.4" evidence="3"/>
<protein>
    <recommendedName>
        <fullName evidence="3">asparagine synthase (glutamine-hydrolyzing)</fullName>
        <ecNumber evidence="3">6.3.5.4</ecNumber>
    </recommendedName>
</protein>
<keyword evidence="9" id="KW-0028">Amino-acid biosynthesis</keyword>
<feature type="active site" description="For GATase activity" evidence="9">
    <location>
        <position position="2"/>
    </location>
</feature>
<feature type="binding site" evidence="10">
    <location>
        <begin position="369"/>
        <end position="370"/>
    </location>
    <ligand>
        <name>ATP</name>
        <dbReference type="ChEBI" id="CHEBI:30616"/>
    </ligand>
</feature>
<keyword evidence="6 9" id="KW-0061">Asparagine biosynthesis</keyword>
<dbReference type="InterPro" id="IPR001962">
    <property type="entry name" value="Asn_synthase"/>
</dbReference>
<evidence type="ECO:0000256" key="2">
    <source>
        <dbReference type="ARBA" id="ARBA00005752"/>
    </source>
</evidence>
<evidence type="ECO:0000256" key="7">
    <source>
        <dbReference type="ARBA" id="ARBA00022962"/>
    </source>
</evidence>
<dbReference type="STRING" id="1784.VC42_04835"/>
<evidence type="ECO:0000256" key="10">
    <source>
        <dbReference type="PIRSR" id="PIRSR001589-2"/>
    </source>
</evidence>
<dbReference type="CDD" id="cd00712">
    <property type="entry name" value="AsnB"/>
    <property type="match status" value="1"/>
</dbReference>
<dbReference type="PIRSF" id="PIRSF001589">
    <property type="entry name" value="Asn_synthetase_glu-h"/>
    <property type="match status" value="1"/>
</dbReference>
<dbReference type="Gene3D" id="3.60.20.10">
    <property type="entry name" value="Glutamine Phosphoribosylpyrophosphate, subunit 1, domain 1"/>
    <property type="match status" value="1"/>
</dbReference>
<organism evidence="12 13">
    <name type="scientific">Mycobacterium simiae</name>
    <name type="common">Mycobacterium habana</name>
    <dbReference type="NCBI Taxonomy" id="1784"/>
    <lineage>
        <taxon>Bacteria</taxon>
        <taxon>Bacillati</taxon>
        <taxon>Actinomycetota</taxon>
        <taxon>Actinomycetes</taxon>
        <taxon>Mycobacteriales</taxon>
        <taxon>Mycobacteriaceae</taxon>
        <taxon>Mycobacterium</taxon>
        <taxon>Mycobacterium simiae complex</taxon>
    </lineage>
</organism>
<feature type="binding site" evidence="10">
    <location>
        <position position="100"/>
    </location>
    <ligand>
        <name>L-glutamine</name>
        <dbReference type="ChEBI" id="CHEBI:58359"/>
    </ligand>
</feature>
<dbReference type="Proteomes" id="UP000193040">
    <property type="component" value="Unassembled WGS sequence"/>
</dbReference>
<dbReference type="Gene3D" id="3.40.50.620">
    <property type="entry name" value="HUPs"/>
    <property type="match status" value="1"/>
</dbReference>
<evidence type="ECO:0000313" key="12">
    <source>
        <dbReference type="EMBL" id="ORJ64079.1"/>
    </source>
</evidence>
<evidence type="ECO:0000256" key="5">
    <source>
        <dbReference type="ARBA" id="ARBA00022840"/>
    </source>
</evidence>
<dbReference type="GO" id="GO:0005524">
    <property type="term" value="F:ATP binding"/>
    <property type="evidence" value="ECO:0007669"/>
    <property type="project" value="UniProtKB-KW"/>
</dbReference>
<keyword evidence="5 10" id="KW-0067">ATP-binding</keyword>
<dbReference type="InterPro" id="IPR017535">
    <property type="entry name" value="Asparagine_synth"/>
</dbReference>
<dbReference type="SUPFAM" id="SSF56235">
    <property type="entry name" value="N-terminal nucleophile aminohydrolases (Ntn hydrolases)"/>
    <property type="match status" value="1"/>
</dbReference>
<comment type="similarity">
    <text evidence="2">Belongs to the asparagine synthetase family.</text>
</comment>
<dbReference type="PANTHER" id="PTHR43284">
    <property type="entry name" value="ASPARAGINE SYNTHETASE (GLUTAMINE-HYDROLYZING)"/>
    <property type="match status" value="1"/>
</dbReference>
<keyword evidence="4 10" id="KW-0547">Nucleotide-binding</keyword>
<dbReference type="InterPro" id="IPR017932">
    <property type="entry name" value="GATase_2_dom"/>
</dbReference>
<dbReference type="PANTHER" id="PTHR43284:SF1">
    <property type="entry name" value="ASPARAGINE SYNTHETASE"/>
    <property type="match status" value="1"/>
</dbReference>
<comment type="caution">
    <text evidence="12">The sequence shown here is derived from an EMBL/GenBank/DDBJ whole genome shotgun (WGS) entry which is preliminary data.</text>
</comment>
<evidence type="ECO:0000256" key="4">
    <source>
        <dbReference type="ARBA" id="ARBA00022741"/>
    </source>
</evidence>
<dbReference type="RefSeq" id="WP_084947566.1">
    <property type="nucleotide sequence ID" value="NZ_MZZM01000005.1"/>
</dbReference>
<dbReference type="GO" id="GO:0006529">
    <property type="term" value="P:asparagine biosynthetic process"/>
    <property type="evidence" value="ECO:0007669"/>
    <property type="project" value="UniProtKB-KW"/>
</dbReference>
<evidence type="ECO:0000256" key="9">
    <source>
        <dbReference type="PIRSR" id="PIRSR001589-1"/>
    </source>
</evidence>
<dbReference type="InterPro" id="IPR029055">
    <property type="entry name" value="Ntn_hydrolases_N"/>
</dbReference>
<dbReference type="InterPro" id="IPR033738">
    <property type="entry name" value="AsnB_N"/>
</dbReference>
<dbReference type="InterPro" id="IPR051786">
    <property type="entry name" value="ASN_synthetase/amidase"/>
</dbReference>
<comment type="catalytic activity">
    <reaction evidence="8">
        <text>L-aspartate + L-glutamine + ATP + H2O = L-asparagine + L-glutamate + AMP + diphosphate + H(+)</text>
        <dbReference type="Rhea" id="RHEA:12228"/>
        <dbReference type="ChEBI" id="CHEBI:15377"/>
        <dbReference type="ChEBI" id="CHEBI:15378"/>
        <dbReference type="ChEBI" id="CHEBI:29985"/>
        <dbReference type="ChEBI" id="CHEBI:29991"/>
        <dbReference type="ChEBI" id="CHEBI:30616"/>
        <dbReference type="ChEBI" id="CHEBI:33019"/>
        <dbReference type="ChEBI" id="CHEBI:58048"/>
        <dbReference type="ChEBI" id="CHEBI:58359"/>
        <dbReference type="ChEBI" id="CHEBI:456215"/>
        <dbReference type="EC" id="6.3.5.4"/>
    </reaction>
</comment>
<feature type="binding site" evidence="10">
    <location>
        <position position="293"/>
    </location>
    <ligand>
        <name>ATP</name>
        <dbReference type="ChEBI" id="CHEBI:30616"/>
    </ligand>
</feature>
<evidence type="ECO:0000256" key="8">
    <source>
        <dbReference type="ARBA" id="ARBA00048741"/>
    </source>
</evidence>
<evidence type="ECO:0000259" key="11">
    <source>
        <dbReference type="PROSITE" id="PS51278"/>
    </source>
</evidence>
<feature type="binding site" evidence="10">
    <location>
        <position position="266"/>
    </location>
    <ligand>
        <name>ATP</name>
        <dbReference type="ChEBI" id="CHEBI:30616"/>
    </ligand>
</feature>
<dbReference type="EMBL" id="MZZM01000005">
    <property type="protein sequence ID" value="ORJ64079.1"/>
    <property type="molecule type" value="Genomic_DNA"/>
</dbReference>
<dbReference type="NCBIfam" id="TIGR03104">
    <property type="entry name" value="trio_amidotrans"/>
    <property type="match status" value="1"/>
</dbReference>
<dbReference type="Pfam" id="PF13537">
    <property type="entry name" value="GATase_7"/>
    <property type="match status" value="1"/>
</dbReference>
<gene>
    <name evidence="12" type="ORF">B5M45_02385</name>
</gene>
<dbReference type="PROSITE" id="PS51278">
    <property type="entry name" value="GATASE_TYPE_2"/>
    <property type="match status" value="1"/>
</dbReference>
<dbReference type="SUPFAM" id="SSF52402">
    <property type="entry name" value="Adenine nucleotide alpha hydrolases-like"/>
    <property type="match status" value="1"/>
</dbReference>
<keyword evidence="13" id="KW-1185">Reference proteome</keyword>
<accession>A0A1X0YG17</accession>
<proteinExistence type="inferred from homology"/>
<sequence>MCGATGEVRLDDRLPDVAAVSAMAAVLAPRGPDAAGAWSQGRVALGHRRLKIIDLTEAGAQPMVDSDLGLTIAWNGCIYNYKQLRDELKSHGYRFFSTSDSEVLIKAYHRWGDDFVSHLKGMFAFAIVERDSGRVLLGRDRLGIKPLYLTEDSKRIRFASTLPALLAGGGVDTRIDPVALHHYMTFHSVVPAPATILRGVRKVPPASLVAIEPDGTRTTTTYWEPDFTRRQDRADWSERDWEDAVLSSLRLAVERRLVADVPVGCLLSGGVDSSLIVGLLAEAGQTGLSTFSIGFESAGGVQGDEFHWSDIVAERFATDHHQIRIGSDRMLPALDGAIGAMSEPMVSHDCVAFYLLSQEVARHVKVVQSGQGADEVFAGYHWYPPMGSPAAATLDGAVTEYRGAFFDRDAAGVQALLGPGRFAPGDPSRRFVSEHFARAGAETGIDRALRLDTMVMLVEDPVKRVDNMTMAWGLEGRVPFLDHELVELAATCPPELKIAHDGKGVLKEAARRVIPSEVIDRPKGYFPVPALTHLQGPYLDLVRDALYAPIAKERGLFDAEAVDALLADPNGKLTPLRGNELWQIGLLELWLQRHGVTGPAA</sequence>
<dbReference type="InterPro" id="IPR014729">
    <property type="entry name" value="Rossmann-like_a/b/a_fold"/>
</dbReference>
<dbReference type="CDD" id="cd01991">
    <property type="entry name" value="Asn_synthase_B_C"/>
    <property type="match status" value="1"/>
</dbReference>
<reference evidence="12 13" key="1">
    <citation type="submission" date="2017-03" db="EMBL/GenBank/DDBJ databases">
        <title>Genomic insights into Mycobacterium simiae human colonization.</title>
        <authorList>
            <person name="Steffani J.L."/>
            <person name="Brunck M.E."/>
            <person name="Cruz E."/>
            <person name="Montiel R."/>
            <person name="Barona F."/>
        </authorList>
    </citation>
    <scope>NUCLEOTIDE SEQUENCE [LARGE SCALE GENOMIC DNA]</scope>
    <source>
        <strain evidence="12 13">MsiGto</strain>
    </source>
</reference>
<evidence type="ECO:0000256" key="1">
    <source>
        <dbReference type="ARBA" id="ARBA00005187"/>
    </source>
</evidence>
<dbReference type="Pfam" id="PF00733">
    <property type="entry name" value="Asn_synthase"/>
    <property type="match status" value="1"/>
</dbReference>
<dbReference type="InterPro" id="IPR006426">
    <property type="entry name" value="Asn_synth_AEB"/>
</dbReference>
<dbReference type="GO" id="GO:0004066">
    <property type="term" value="F:asparagine synthase (glutamine-hydrolyzing) activity"/>
    <property type="evidence" value="ECO:0007669"/>
    <property type="project" value="UniProtKB-EC"/>
</dbReference>
<dbReference type="GO" id="GO:0005829">
    <property type="term" value="C:cytosol"/>
    <property type="evidence" value="ECO:0007669"/>
    <property type="project" value="TreeGrafter"/>
</dbReference>
<name>A0A1X0YG17_MYCSI</name>
<dbReference type="AlphaFoldDB" id="A0A1X0YG17"/>
<evidence type="ECO:0000256" key="3">
    <source>
        <dbReference type="ARBA" id="ARBA00012737"/>
    </source>
</evidence>
<dbReference type="NCBIfam" id="TIGR01536">
    <property type="entry name" value="asn_synth_AEB"/>
    <property type="match status" value="1"/>
</dbReference>
<evidence type="ECO:0000313" key="13">
    <source>
        <dbReference type="Proteomes" id="UP000193040"/>
    </source>
</evidence>
<evidence type="ECO:0000256" key="6">
    <source>
        <dbReference type="ARBA" id="ARBA00022888"/>
    </source>
</evidence>
<feature type="domain" description="Glutamine amidotransferase type-2" evidence="11">
    <location>
        <begin position="2"/>
        <end position="214"/>
    </location>
</feature>
<keyword evidence="7 9" id="KW-0315">Glutamine amidotransferase</keyword>
<comment type="pathway">
    <text evidence="1">Amino-acid biosynthesis; L-asparagine biosynthesis; L-asparagine from L-aspartate (L-Gln route): step 1/1.</text>
</comment>